<dbReference type="InterPro" id="IPR004107">
    <property type="entry name" value="Integrase_SAM-like_N"/>
</dbReference>
<evidence type="ECO:0000256" key="8">
    <source>
        <dbReference type="ARBA" id="ARBA00023306"/>
    </source>
</evidence>
<evidence type="ECO:0000256" key="9">
    <source>
        <dbReference type="PROSITE-ProRule" id="PRU01248"/>
    </source>
</evidence>
<dbReference type="InterPro" id="IPR013762">
    <property type="entry name" value="Integrase-like_cat_sf"/>
</dbReference>
<comment type="subcellular location">
    <subcellularLocation>
        <location evidence="1">Cytoplasm</location>
    </subcellularLocation>
</comment>
<dbReference type="InterPro" id="IPR010998">
    <property type="entry name" value="Integrase_recombinase_N"/>
</dbReference>
<keyword evidence="6 9" id="KW-0238">DNA-binding</keyword>
<evidence type="ECO:0000256" key="7">
    <source>
        <dbReference type="ARBA" id="ARBA00023172"/>
    </source>
</evidence>
<evidence type="ECO:0000256" key="1">
    <source>
        <dbReference type="ARBA" id="ARBA00004496"/>
    </source>
</evidence>
<keyword evidence="3" id="KW-0132">Cell division</keyword>
<dbReference type="EMBL" id="JAMXLY010000020">
    <property type="protein sequence ID" value="MCO6025547.1"/>
    <property type="molecule type" value="Genomic_DNA"/>
</dbReference>
<keyword evidence="2" id="KW-0963">Cytoplasm</keyword>
<evidence type="ECO:0000259" key="10">
    <source>
        <dbReference type="PROSITE" id="PS51898"/>
    </source>
</evidence>
<keyword evidence="8" id="KW-0131">Cell cycle</keyword>
<dbReference type="PROSITE" id="PS51900">
    <property type="entry name" value="CB"/>
    <property type="match status" value="1"/>
</dbReference>
<dbReference type="PROSITE" id="PS51898">
    <property type="entry name" value="TYR_RECOMBINASE"/>
    <property type="match status" value="1"/>
</dbReference>
<sequence length="292" mass="34224">MIEEFLDYLKFELNRSDLTITGYGDDLRAFEVFFKNLDTHLSWESIDSDIIREWMEDMMDKGNSASSINRRLSALRSFFRFALSRKMVSTDPSHCIQGPKKSRPLPQFLKESEMDRILDPKMWRMDDYNDVRTRTIIMTFYETGIRLSELTGLDDKDVDFLNRQLKVTGKRNKQRIIPFGDELYATLEKYVASRAQVPKQSDAFFLSDTGERMRNDKVRYDVRKNLSKVCVLKERTPHVLRHTFATAMLNHDAGLESLRKLLGHASLSTTEIYTHTTFEQLRKVYKNAHPRA</sequence>
<proteinExistence type="predicted"/>
<keyword evidence="7" id="KW-0233">DNA recombination</keyword>
<dbReference type="Pfam" id="PF00589">
    <property type="entry name" value="Phage_integrase"/>
    <property type="match status" value="1"/>
</dbReference>
<gene>
    <name evidence="12" type="ORF">NG821_06790</name>
</gene>
<dbReference type="RefSeq" id="WP_252760905.1">
    <property type="nucleotide sequence ID" value="NZ_JAMXLY010000020.1"/>
</dbReference>
<evidence type="ECO:0000259" key="11">
    <source>
        <dbReference type="PROSITE" id="PS51900"/>
    </source>
</evidence>
<name>A0ABT1BYP4_9BACT</name>
<feature type="domain" description="Core-binding (CB)" evidence="11">
    <location>
        <begin position="1"/>
        <end position="83"/>
    </location>
</feature>
<organism evidence="12 13">
    <name type="scientific">Segatella cerevisiae</name>
    <dbReference type="NCBI Taxonomy" id="2053716"/>
    <lineage>
        <taxon>Bacteria</taxon>
        <taxon>Pseudomonadati</taxon>
        <taxon>Bacteroidota</taxon>
        <taxon>Bacteroidia</taxon>
        <taxon>Bacteroidales</taxon>
        <taxon>Prevotellaceae</taxon>
        <taxon>Segatella</taxon>
    </lineage>
</organism>
<protein>
    <submittedName>
        <fullName evidence="12">Tyrosine-type recombinase/integrase</fullName>
    </submittedName>
</protein>
<evidence type="ECO:0000256" key="4">
    <source>
        <dbReference type="ARBA" id="ARBA00022829"/>
    </source>
</evidence>
<reference evidence="12 13" key="1">
    <citation type="submission" date="2022-06" db="EMBL/GenBank/DDBJ databases">
        <title>A taxonomic note on the genus Prevotella: Description of four novel genera and emended description of the genera Hallella and Xylanibacter.</title>
        <authorList>
            <person name="Hitch T.C.A."/>
        </authorList>
    </citation>
    <scope>NUCLEOTIDE SEQUENCE [LARGE SCALE GENOMIC DNA]</scope>
    <source>
        <strain evidence="12 13">DSM 100619</strain>
    </source>
</reference>
<dbReference type="PANTHER" id="PTHR30349:SF77">
    <property type="entry name" value="TYROSINE RECOMBINASE XERC"/>
    <property type="match status" value="1"/>
</dbReference>
<dbReference type="InterPro" id="IPR044068">
    <property type="entry name" value="CB"/>
</dbReference>
<evidence type="ECO:0000313" key="13">
    <source>
        <dbReference type="Proteomes" id="UP001204015"/>
    </source>
</evidence>
<accession>A0ABT1BYP4</accession>
<keyword evidence="4" id="KW-0159">Chromosome partition</keyword>
<dbReference type="Proteomes" id="UP001204015">
    <property type="component" value="Unassembled WGS sequence"/>
</dbReference>
<dbReference type="InterPro" id="IPR050090">
    <property type="entry name" value="Tyrosine_recombinase_XerCD"/>
</dbReference>
<dbReference type="SUPFAM" id="SSF56349">
    <property type="entry name" value="DNA breaking-rejoining enzymes"/>
    <property type="match status" value="1"/>
</dbReference>
<dbReference type="Gene3D" id="1.10.443.10">
    <property type="entry name" value="Intergrase catalytic core"/>
    <property type="match status" value="1"/>
</dbReference>
<evidence type="ECO:0000256" key="6">
    <source>
        <dbReference type="ARBA" id="ARBA00023125"/>
    </source>
</evidence>
<keyword evidence="13" id="KW-1185">Reference proteome</keyword>
<feature type="domain" description="Tyr recombinase" evidence="10">
    <location>
        <begin position="104"/>
        <end position="286"/>
    </location>
</feature>
<dbReference type="InterPro" id="IPR011010">
    <property type="entry name" value="DNA_brk_join_enz"/>
</dbReference>
<comment type="caution">
    <text evidence="12">The sequence shown here is derived from an EMBL/GenBank/DDBJ whole genome shotgun (WGS) entry which is preliminary data.</text>
</comment>
<evidence type="ECO:0000256" key="3">
    <source>
        <dbReference type="ARBA" id="ARBA00022618"/>
    </source>
</evidence>
<dbReference type="Pfam" id="PF02899">
    <property type="entry name" value="Phage_int_SAM_1"/>
    <property type="match status" value="1"/>
</dbReference>
<dbReference type="PANTHER" id="PTHR30349">
    <property type="entry name" value="PHAGE INTEGRASE-RELATED"/>
    <property type="match status" value="1"/>
</dbReference>
<dbReference type="InterPro" id="IPR002104">
    <property type="entry name" value="Integrase_catalytic"/>
</dbReference>
<evidence type="ECO:0000313" key="12">
    <source>
        <dbReference type="EMBL" id="MCO6025547.1"/>
    </source>
</evidence>
<evidence type="ECO:0000256" key="5">
    <source>
        <dbReference type="ARBA" id="ARBA00022908"/>
    </source>
</evidence>
<evidence type="ECO:0000256" key="2">
    <source>
        <dbReference type="ARBA" id="ARBA00022490"/>
    </source>
</evidence>
<dbReference type="Gene3D" id="1.10.150.130">
    <property type="match status" value="1"/>
</dbReference>
<keyword evidence="5" id="KW-0229">DNA integration</keyword>